<comment type="caution">
    <text evidence="2">The sequence shown here is derived from an EMBL/GenBank/DDBJ whole genome shotgun (WGS) entry which is preliminary data.</text>
</comment>
<gene>
    <name evidence="2" type="ORF">PCOR1329_LOCUS48424</name>
</gene>
<reference evidence="2" key="1">
    <citation type="submission" date="2023-10" db="EMBL/GenBank/DDBJ databases">
        <authorList>
            <person name="Chen Y."/>
            <person name="Shah S."/>
            <person name="Dougan E. K."/>
            <person name="Thang M."/>
            <person name="Chan C."/>
        </authorList>
    </citation>
    <scope>NUCLEOTIDE SEQUENCE [LARGE SCALE GENOMIC DNA]</scope>
</reference>
<feature type="region of interest" description="Disordered" evidence="1">
    <location>
        <begin position="1"/>
        <end position="36"/>
    </location>
</feature>
<evidence type="ECO:0000313" key="2">
    <source>
        <dbReference type="EMBL" id="CAK0858857.1"/>
    </source>
</evidence>
<dbReference type="EMBL" id="CAUYUJ010015846">
    <property type="protein sequence ID" value="CAK0858857.1"/>
    <property type="molecule type" value="Genomic_DNA"/>
</dbReference>
<dbReference type="Proteomes" id="UP001189429">
    <property type="component" value="Unassembled WGS sequence"/>
</dbReference>
<organism evidence="2 3">
    <name type="scientific">Prorocentrum cordatum</name>
    <dbReference type="NCBI Taxonomy" id="2364126"/>
    <lineage>
        <taxon>Eukaryota</taxon>
        <taxon>Sar</taxon>
        <taxon>Alveolata</taxon>
        <taxon>Dinophyceae</taxon>
        <taxon>Prorocentrales</taxon>
        <taxon>Prorocentraceae</taxon>
        <taxon>Prorocentrum</taxon>
    </lineage>
</organism>
<sequence>MPSSAALRASLSPQTRGQQQGGQNPNGTLPARHLDIMPGSARPKRVIIAHRTREERRAERRGVPLLRRSARLEMRYDVALTKFFPYFRLNGVDLPQSPCAVDDTLVGYITFLWEDGDTSGLLGDATSEVQARIPSLKKCLHGSWLMLKAWENKELPVQAPPLPRAVAWGLVGLALEVGFTGVACAFAIACHCMLRTAEALCLQASDIALGQSSTVITLPFTKKVLRDTVAIHDTLVTRLFAQRLNSLLPGDQLADVSCQ</sequence>
<feature type="compositionally biased region" description="Low complexity" evidence="1">
    <location>
        <begin position="1"/>
        <end position="28"/>
    </location>
</feature>
<evidence type="ECO:0000313" key="3">
    <source>
        <dbReference type="Proteomes" id="UP001189429"/>
    </source>
</evidence>
<name>A0ABN9UGU5_9DINO</name>
<keyword evidence="3" id="KW-1185">Reference proteome</keyword>
<protein>
    <submittedName>
        <fullName evidence="2">Uncharacterized protein</fullName>
    </submittedName>
</protein>
<proteinExistence type="predicted"/>
<accession>A0ABN9UGU5</accession>
<evidence type="ECO:0000256" key="1">
    <source>
        <dbReference type="SAM" id="MobiDB-lite"/>
    </source>
</evidence>